<gene>
    <name evidence="1" type="ORF">CBR_g9048</name>
</gene>
<comment type="caution">
    <text evidence="1">The sequence shown here is derived from an EMBL/GenBank/DDBJ whole genome shotgun (WGS) entry which is preliminary data.</text>
</comment>
<evidence type="ECO:0000313" key="1">
    <source>
        <dbReference type="EMBL" id="GBG71632.1"/>
    </source>
</evidence>
<dbReference type="OrthoDB" id="48306at2759"/>
<dbReference type="STRING" id="69332.A0A388KNK9"/>
<dbReference type="EMBL" id="BFEA01000150">
    <property type="protein sequence ID" value="GBG71632.1"/>
    <property type="molecule type" value="Genomic_DNA"/>
</dbReference>
<organism evidence="1 2">
    <name type="scientific">Chara braunii</name>
    <name type="common">Braun's stonewort</name>
    <dbReference type="NCBI Taxonomy" id="69332"/>
    <lineage>
        <taxon>Eukaryota</taxon>
        <taxon>Viridiplantae</taxon>
        <taxon>Streptophyta</taxon>
        <taxon>Charophyceae</taxon>
        <taxon>Charales</taxon>
        <taxon>Characeae</taxon>
        <taxon>Chara</taxon>
    </lineage>
</organism>
<dbReference type="CDD" id="cd14726">
    <property type="entry name" value="TraB_PrgY-like"/>
    <property type="match status" value="1"/>
</dbReference>
<evidence type="ECO:0008006" key="3">
    <source>
        <dbReference type="Google" id="ProtNLM"/>
    </source>
</evidence>
<reference evidence="1 2" key="1">
    <citation type="journal article" date="2018" name="Cell">
        <title>The Chara Genome: Secondary Complexity and Implications for Plant Terrestrialization.</title>
        <authorList>
            <person name="Nishiyama T."/>
            <person name="Sakayama H."/>
            <person name="Vries J.D."/>
            <person name="Buschmann H."/>
            <person name="Saint-Marcoux D."/>
            <person name="Ullrich K.K."/>
            <person name="Haas F.B."/>
            <person name="Vanderstraeten L."/>
            <person name="Becker D."/>
            <person name="Lang D."/>
            <person name="Vosolsobe S."/>
            <person name="Rombauts S."/>
            <person name="Wilhelmsson P.K.I."/>
            <person name="Janitza P."/>
            <person name="Kern R."/>
            <person name="Heyl A."/>
            <person name="Rumpler F."/>
            <person name="Villalobos L.I.A.C."/>
            <person name="Clay J.M."/>
            <person name="Skokan R."/>
            <person name="Toyoda A."/>
            <person name="Suzuki Y."/>
            <person name="Kagoshima H."/>
            <person name="Schijlen E."/>
            <person name="Tajeshwar N."/>
            <person name="Catarino B."/>
            <person name="Hetherington A.J."/>
            <person name="Saltykova A."/>
            <person name="Bonnot C."/>
            <person name="Breuninger H."/>
            <person name="Symeonidi A."/>
            <person name="Radhakrishnan G.V."/>
            <person name="Van Nieuwerburgh F."/>
            <person name="Deforce D."/>
            <person name="Chang C."/>
            <person name="Karol K.G."/>
            <person name="Hedrich R."/>
            <person name="Ulvskov P."/>
            <person name="Glockner G."/>
            <person name="Delwiche C.F."/>
            <person name="Petrasek J."/>
            <person name="Van de Peer Y."/>
            <person name="Friml J."/>
            <person name="Beilby M."/>
            <person name="Dolan L."/>
            <person name="Kohara Y."/>
            <person name="Sugano S."/>
            <person name="Fujiyama A."/>
            <person name="Delaux P.-M."/>
            <person name="Quint M."/>
            <person name="TheiBen G."/>
            <person name="Hagemann M."/>
            <person name="Harholt J."/>
            <person name="Dunand C."/>
            <person name="Zachgo S."/>
            <person name="Langdale J."/>
            <person name="Maumus F."/>
            <person name="Straeten D.V.D."/>
            <person name="Gould S.B."/>
            <person name="Rensing S.A."/>
        </authorList>
    </citation>
    <scope>NUCLEOTIDE SEQUENCE [LARGE SCALE GENOMIC DNA]</scope>
    <source>
        <strain evidence="1 2">S276</strain>
    </source>
</reference>
<protein>
    <recommendedName>
        <fullName evidence="3">TraB family protein</fullName>
    </recommendedName>
</protein>
<proteinExistence type="predicted"/>
<accession>A0A388KNK9</accession>
<dbReference type="InterPro" id="IPR046345">
    <property type="entry name" value="TraB_PrgY-like"/>
</dbReference>
<dbReference type="Proteomes" id="UP000265515">
    <property type="component" value="Unassembled WGS sequence"/>
</dbReference>
<dbReference type="InterPro" id="IPR002816">
    <property type="entry name" value="TraB/PrgY/GumN_fam"/>
</dbReference>
<name>A0A388KNK9_CHABU</name>
<evidence type="ECO:0000313" key="2">
    <source>
        <dbReference type="Proteomes" id="UP000265515"/>
    </source>
</evidence>
<dbReference type="Pfam" id="PF01963">
    <property type="entry name" value="TraB_PrgY_gumN"/>
    <property type="match status" value="1"/>
</dbReference>
<keyword evidence="2" id="KW-1185">Reference proteome</keyword>
<sequence>MAQQWRVVLLRHLARVGENLVDKDKPVLSLVSSRSRPPVSLSCSGGQYRQACDLDCRGDKLGAGSGSRDREEEAMNIRRMGRERGYGTSWSSMVRELSSNFGERNVILDAWKWRPRVEVHVGGRLRGTPRVALSSGRKGSASERLWEREERIRWLWTSTATRESTREDGSEAGDNARFEQGESTVTYLKNWENGAEVYLVGTAHISQKSAEEVRDLVRRVQPDYVMVELDQKRFEKLQRARAHDQSFFKDSLSLLTQGKTGILGKLIGVGLMGFYRLLAKQGLFPGEEFKAAIDEAKAVRAEIVLGDQDVEETLRRLEAGLTFSDVLSFFRTPMPDDLKQTVSKVAEEKGQSIEAMVEGLKTRKMARKLVQEMRKKAPHIAKVMIDERNEVMVSKLRGLKGKIVAVVGLAHVDGMEASWHKLNRHACDPL</sequence>
<dbReference type="Gramene" id="GBG71632">
    <property type="protein sequence ID" value="GBG71632"/>
    <property type="gene ID" value="CBR_g9048"/>
</dbReference>
<dbReference type="PANTHER" id="PTHR21530">
    <property type="entry name" value="PHEROMONE SHUTDOWN PROTEIN"/>
    <property type="match status" value="1"/>
</dbReference>
<dbReference type="PANTHER" id="PTHR21530:SF15">
    <property type="entry name" value="TRAB FAMILY PROTEIN"/>
    <property type="match status" value="1"/>
</dbReference>
<dbReference type="AlphaFoldDB" id="A0A388KNK9"/>